<protein>
    <submittedName>
        <fullName evidence="2">Uncharacterized protein</fullName>
    </submittedName>
</protein>
<evidence type="ECO:0000256" key="1">
    <source>
        <dbReference type="SAM" id="MobiDB-lite"/>
    </source>
</evidence>
<dbReference type="Pfam" id="PF15228">
    <property type="entry name" value="DAP"/>
    <property type="match status" value="1"/>
</dbReference>
<dbReference type="OMA" id="DHAYPTE"/>
<feature type="compositionally biased region" description="Basic and acidic residues" evidence="1">
    <location>
        <begin position="61"/>
        <end position="71"/>
    </location>
</feature>
<dbReference type="GeneID" id="9813211"/>
<evidence type="ECO:0000313" key="3">
    <source>
        <dbReference type="Proteomes" id="UP000008281"/>
    </source>
</evidence>
<gene>
    <name evidence="2" type="ORF">CRE_13019</name>
</gene>
<dbReference type="CTD" id="9813211"/>
<dbReference type="EMBL" id="DS268547">
    <property type="protein sequence ID" value="EFO88523.1"/>
    <property type="molecule type" value="Genomic_DNA"/>
</dbReference>
<dbReference type="RefSeq" id="XP_003095689.2">
    <property type="nucleotide sequence ID" value="XM_003095641.2"/>
</dbReference>
<dbReference type="HOGENOM" id="CLU_2225539_0_0_1"/>
<reference evidence="2" key="1">
    <citation type="submission" date="2007-07" db="EMBL/GenBank/DDBJ databases">
        <title>PCAP assembly of the Caenorhabditis remanei genome.</title>
        <authorList>
            <consortium name="The Caenorhabditis remanei Sequencing Consortium"/>
            <person name="Wilson R.K."/>
        </authorList>
    </citation>
    <scope>NUCLEOTIDE SEQUENCE [LARGE SCALE GENOMIC DNA]</scope>
    <source>
        <strain evidence="2">PB4641</strain>
    </source>
</reference>
<dbReference type="AlphaFoldDB" id="E3N7C0"/>
<name>E3N7C0_CAERE</name>
<dbReference type="STRING" id="31234.E3N7C0"/>
<organism evidence="3">
    <name type="scientific">Caenorhabditis remanei</name>
    <name type="common">Caenorhabditis vulgaris</name>
    <dbReference type="NCBI Taxonomy" id="31234"/>
    <lineage>
        <taxon>Eukaryota</taxon>
        <taxon>Metazoa</taxon>
        <taxon>Ecdysozoa</taxon>
        <taxon>Nematoda</taxon>
        <taxon>Chromadorea</taxon>
        <taxon>Rhabditida</taxon>
        <taxon>Rhabditina</taxon>
        <taxon>Rhabditomorpha</taxon>
        <taxon>Rhabditoidea</taxon>
        <taxon>Rhabditidae</taxon>
        <taxon>Peloderinae</taxon>
        <taxon>Caenorhabditis</taxon>
    </lineage>
</organism>
<evidence type="ECO:0000313" key="2">
    <source>
        <dbReference type="EMBL" id="EFO88523.1"/>
    </source>
</evidence>
<dbReference type="OrthoDB" id="5973225at2759"/>
<dbReference type="InParanoid" id="E3N7C0"/>
<feature type="compositionally biased region" description="Basic and acidic residues" evidence="1">
    <location>
        <begin position="30"/>
        <end position="39"/>
    </location>
</feature>
<proteinExistence type="predicted"/>
<sequence length="98" mass="11012">MAETDNTSTETNMKLTHQPATKVGGRRVAGHKEYKNESSNDAIREVLDYELPAKMDHAYPTESVKRIHEKPTPAVQPTNVNRGTSGGQQRFIPRKQTH</sequence>
<accession>E3N7C0</accession>
<feature type="compositionally biased region" description="Polar residues" evidence="1">
    <location>
        <begin position="1"/>
        <end position="19"/>
    </location>
</feature>
<dbReference type="Proteomes" id="UP000008281">
    <property type="component" value="Unassembled WGS sequence"/>
</dbReference>
<dbReference type="KEGG" id="crq:GCK72_019699"/>
<feature type="region of interest" description="Disordered" evidence="1">
    <location>
        <begin position="1"/>
        <end position="39"/>
    </location>
</feature>
<feature type="region of interest" description="Disordered" evidence="1">
    <location>
        <begin position="61"/>
        <end position="98"/>
    </location>
</feature>
<keyword evidence="3" id="KW-1185">Reference proteome</keyword>
<dbReference type="InterPro" id="IPR024130">
    <property type="entry name" value="DAP1/DAPL1"/>
</dbReference>